<evidence type="ECO:0000313" key="4">
    <source>
        <dbReference type="Proteomes" id="UP000053127"/>
    </source>
</evidence>
<dbReference type="Gene3D" id="2.30.110.10">
    <property type="entry name" value="Electron Transport, Fmn-binding Protein, Chain A"/>
    <property type="match status" value="1"/>
</dbReference>
<protein>
    <submittedName>
        <fullName evidence="3">Nitroreductase</fullName>
    </submittedName>
</protein>
<dbReference type="OrthoDB" id="8225825at2"/>
<evidence type="ECO:0000256" key="2">
    <source>
        <dbReference type="ARBA" id="ARBA00049106"/>
    </source>
</evidence>
<dbReference type="AlphaFoldDB" id="A0A101P289"/>
<dbReference type="EMBL" id="LMWN01000033">
    <property type="protein sequence ID" value="KUN03573.1"/>
    <property type="molecule type" value="Genomic_DNA"/>
</dbReference>
<dbReference type="Pfam" id="PF04075">
    <property type="entry name" value="F420H2_quin_red"/>
    <property type="match status" value="1"/>
</dbReference>
<organism evidence="3 4">
    <name type="scientific">Streptomyces yokosukanensis</name>
    <dbReference type="NCBI Taxonomy" id="67386"/>
    <lineage>
        <taxon>Bacteria</taxon>
        <taxon>Bacillati</taxon>
        <taxon>Actinomycetota</taxon>
        <taxon>Actinomycetes</taxon>
        <taxon>Kitasatosporales</taxon>
        <taxon>Streptomycetaceae</taxon>
        <taxon>Streptomyces</taxon>
    </lineage>
</organism>
<dbReference type="InterPro" id="IPR012349">
    <property type="entry name" value="Split_barrel_FMN-bd"/>
</dbReference>
<dbReference type="Proteomes" id="UP000053127">
    <property type="component" value="Unassembled WGS sequence"/>
</dbReference>
<comment type="similarity">
    <text evidence="1">Belongs to the F420H(2)-dependent quinone reductase family.</text>
</comment>
<dbReference type="InterPro" id="IPR004378">
    <property type="entry name" value="F420H2_quin_Rdtase"/>
</dbReference>
<dbReference type="GO" id="GO:0070967">
    <property type="term" value="F:coenzyme F420 binding"/>
    <property type="evidence" value="ECO:0007669"/>
    <property type="project" value="TreeGrafter"/>
</dbReference>
<evidence type="ECO:0000313" key="3">
    <source>
        <dbReference type="EMBL" id="KUN03573.1"/>
    </source>
</evidence>
<dbReference type="NCBIfam" id="TIGR00026">
    <property type="entry name" value="hi_GC_TIGR00026"/>
    <property type="match status" value="1"/>
</dbReference>
<name>A0A101P289_9ACTN</name>
<proteinExistence type="inferred from homology"/>
<comment type="caution">
    <text evidence="3">The sequence shown here is derived from an EMBL/GenBank/DDBJ whole genome shotgun (WGS) entry which is preliminary data.</text>
</comment>
<dbReference type="RefSeq" id="WP_067127365.1">
    <property type="nucleotide sequence ID" value="NZ_JBFACD010000048.1"/>
</dbReference>
<dbReference type="GO" id="GO:0005886">
    <property type="term" value="C:plasma membrane"/>
    <property type="evidence" value="ECO:0007669"/>
    <property type="project" value="TreeGrafter"/>
</dbReference>
<dbReference type="STRING" id="67386.AQI95_24150"/>
<reference evidence="3 4" key="1">
    <citation type="submission" date="2015-10" db="EMBL/GenBank/DDBJ databases">
        <title>Draft genome sequence of Streptomyces yokosukanensis DSM 40224, type strain for the species Streptomyces yokosukanensis.</title>
        <authorList>
            <person name="Ruckert C."/>
            <person name="Winkler A."/>
            <person name="Kalinowski J."/>
            <person name="Kampfer P."/>
            <person name="Glaeser S."/>
        </authorList>
    </citation>
    <scope>NUCLEOTIDE SEQUENCE [LARGE SCALE GENOMIC DNA]</scope>
    <source>
        <strain evidence="3 4">DSM 40224</strain>
    </source>
</reference>
<comment type="catalytic activity">
    <reaction evidence="2">
        <text>oxidized coenzyme F420-(gamma-L-Glu)(n) + a quinol + H(+) = reduced coenzyme F420-(gamma-L-Glu)(n) + a quinone</text>
        <dbReference type="Rhea" id="RHEA:39663"/>
        <dbReference type="Rhea" id="RHEA-COMP:12939"/>
        <dbReference type="Rhea" id="RHEA-COMP:14378"/>
        <dbReference type="ChEBI" id="CHEBI:15378"/>
        <dbReference type="ChEBI" id="CHEBI:24646"/>
        <dbReference type="ChEBI" id="CHEBI:132124"/>
        <dbReference type="ChEBI" id="CHEBI:133980"/>
        <dbReference type="ChEBI" id="CHEBI:139511"/>
    </reaction>
</comment>
<gene>
    <name evidence="3" type="ORF">AQI95_24150</name>
</gene>
<dbReference type="GO" id="GO:0016491">
    <property type="term" value="F:oxidoreductase activity"/>
    <property type="evidence" value="ECO:0007669"/>
    <property type="project" value="InterPro"/>
</dbReference>
<sequence>MPLEGEYGPSTTQWVREQVEEYESSGGTKGTTLWDTGWPVVVMSTRGAKTGKIRKVPVMRVEHEGRYAVVGSLGGSPRHPLWYFNVKADPHVELQDGSVQQDMTAHEATGEERAEWWRRAVAVFPRYAEMQKKTSRQFPVFVLEPVVG</sequence>
<evidence type="ECO:0000256" key="1">
    <source>
        <dbReference type="ARBA" id="ARBA00008710"/>
    </source>
</evidence>
<dbReference type="PANTHER" id="PTHR39428:SF3">
    <property type="entry name" value="DEAZAFLAVIN-DEPENDENT NITROREDUCTASE"/>
    <property type="match status" value="1"/>
</dbReference>
<accession>A0A101P289</accession>
<keyword evidence="4" id="KW-1185">Reference proteome</keyword>
<dbReference type="PANTHER" id="PTHR39428">
    <property type="entry name" value="F420H(2)-DEPENDENT QUINONE REDUCTASE RV1261C"/>
    <property type="match status" value="1"/>
</dbReference>